<dbReference type="InterPro" id="IPR040198">
    <property type="entry name" value="Fido_containing"/>
</dbReference>
<accession>A0A556QMS1</accession>
<dbReference type="OrthoDB" id="9813719at2"/>
<dbReference type="EMBL" id="VMBG01000001">
    <property type="protein sequence ID" value="TSJ77938.1"/>
    <property type="molecule type" value="Genomic_DNA"/>
</dbReference>
<dbReference type="Pfam" id="PF02661">
    <property type="entry name" value="Fic"/>
    <property type="match status" value="1"/>
</dbReference>
<feature type="domain" description="Fido" evidence="2">
    <location>
        <begin position="62"/>
        <end position="201"/>
    </location>
</feature>
<keyword evidence="4" id="KW-1185">Reference proteome</keyword>
<evidence type="ECO:0000313" key="4">
    <source>
        <dbReference type="Proteomes" id="UP000315648"/>
    </source>
</evidence>
<evidence type="ECO:0000259" key="2">
    <source>
        <dbReference type="PROSITE" id="PS51459"/>
    </source>
</evidence>
<dbReference type="InterPro" id="IPR013436">
    <property type="entry name" value="Mobile_mystery_prot_B"/>
</dbReference>
<dbReference type="SUPFAM" id="SSF140931">
    <property type="entry name" value="Fic-like"/>
    <property type="match status" value="1"/>
</dbReference>
<comment type="caution">
    <text evidence="3">The sequence shown here is derived from an EMBL/GenBank/DDBJ whole genome shotgun (WGS) entry which is preliminary data.</text>
</comment>
<organism evidence="3 4">
    <name type="scientific">Rariglobus hedericola</name>
    <dbReference type="NCBI Taxonomy" id="2597822"/>
    <lineage>
        <taxon>Bacteria</taxon>
        <taxon>Pseudomonadati</taxon>
        <taxon>Verrucomicrobiota</taxon>
        <taxon>Opitutia</taxon>
        <taxon>Opitutales</taxon>
        <taxon>Opitutaceae</taxon>
        <taxon>Rariglobus</taxon>
    </lineage>
</organism>
<evidence type="ECO:0000313" key="3">
    <source>
        <dbReference type="EMBL" id="TSJ77938.1"/>
    </source>
</evidence>
<evidence type="ECO:0000256" key="1">
    <source>
        <dbReference type="PIRSR" id="PIRSR640198-1"/>
    </source>
</evidence>
<proteinExistence type="predicted"/>
<dbReference type="PANTHER" id="PTHR13504">
    <property type="entry name" value="FIDO DOMAIN-CONTAINING PROTEIN DDB_G0283145"/>
    <property type="match status" value="1"/>
</dbReference>
<protein>
    <submittedName>
        <fullName evidence="3">Mobile mystery protein B</fullName>
    </submittedName>
</protein>
<reference evidence="3 4" key="1">
    <citation type="submission" date="2019-07" db="EMBL/GenBank/DDBJ databases">
        <title>Description of 53C-WASEF.</title>
        <authorList>
            <person name="Pitt A."/>
            <person name="Hahn M.W."/>
        </authorList>
    </citation>
    <scope>NUCLEOTIDE SEQUENCE [LARGE SCALE GENOMIC DNA]</scope>
    <source>
        <strain evidence="3 4">53C-WASEF</strain>
    </source>
</reference>
<dbReference type="RefSeq" id="WP_144228279.1">
    <property type="nucleotide sequence ID" value="NZ_CBCRVV010000001.1"/>
</dbReference>
<dbReference type="AlphaFoldDB" id="A0A556QMS1"/>
<gene>
    <name evidence="3" type="ORF">FPL22_01100</name>
</gene>
<sequence length="201" mass="22847">MSLLPPSRDDSGTTPVSPDEERFIIPSVATLAELNLLERANILEARRWLFAPRRRLAPADLLDHLFVRELHRRMFRRVWRWAGKIRDCELNLGVPPAQVETRLYSLLADARAWHEHTAFAPDELCVRLHHGLVAIHPWRNGNGRHARLLADRLAVALERPTFTWGGGAELEAKNDTRTLYLAALRKADAGDFTALIAFARV</sequence>
<dbReference type="Proteomes" id="UP000315648">
    <property type="component" value="Unassembled WGS sequence"/>
</dbReference>
<dbReference type="InterPro" id="IPR036597">
    <property type="entry name" value="Fido-like_dom_sf"/>
</dbReference>
<name>A0A556QMS1_9BACT</name>
<dbReference type="PANTHER" id="PTHR13504:SF39">
    <property type="entry name" value="CELL FILAMENTATION PROTEIN"/>
    <property type="match status" value="1"/>
</dbReference>
<dbReference type="Gene3D" id="1.10.3290.10">
    <property type="entry name" value="Fido-like domain"/>
    <property type="match status" value="1"/>
</dbReference>
<feature type="active site" evidence="1">
    <location>
        <position position="136"/>
    </location>
</feature>
<dbReference type="InterPro" id="IPR003812">
    <property type="entry name" value="Fido"/>
</dbReference>
<dbReference type="PROSITE" id="PS51459">
    <property type="entry name" value="FIDO"/>
    <property type="match status" value="1"/>
</dbReference>
<dbReference type="NCBIfam" id="TIGR02613">
    <property type="entry name" value="mob_myst_B"/>
    <property type="match status" value="1"/>
</dbReference>